<keyword evidence="6 11" id="KW-0999">Mitochondrion inner membrane</keyword>
<dbReference type="GO" id="GO:0045275">
    <property type="term" value="C:respiratory chain complex III"/>
    <property type="evidence" value="ECO:0007669"/>
    <property type="project" value="UniProtKB-UniRule"/>
</dbReference>
<name>A0AA36BWC5_OCTVU</name>
<evidence type="ECO:0000313" key="13">
    <source>
        <dbReference type="Proteomes" id="UP001162480"/>
    </source>
</evidence>
<keyword evidence="10" id="KW-0472">Membrane</keyword>
<dbReference type="InterPro" id="IPR008027">
    <property type="entry name" value="QCR9"/>
</dbReference>
<dbReference type="Pfam" id="PF05365">
    <property type="entry name" value="UCR_UQCRX_QCR9"/>
    <property type="match status" value="1"/>
</dbReference>
<proteinExistence type="inferred from homology"/>
<organism evidence="12 13">
    <name type="scientific">Octopus vulgaris</name>
    <name type="common">Common octopus</name>
    <dbReference type="NCBI Taxonomy" id="6645"/>
    <lineage>
        <taxon>Eukaryota</taxon>
        <taxon>Metazoa</taxon>
        <taxon>Spiralia</taxon>
        <taxon>Lophotrochozoa</taxon>
        <taxon>Mollusca</taxon>
        <taxon>Cephalopoda</taxon>
        <taxon>Coleoidea</taxon>
        <taxon>Octopodiformes</taxon>
        <taxon>Octopoda</taxon>
        <taxon>Incirrata</taxon>
        <taxon>Octopodidae</taxon>
        <taxon>Octopus</taxon>
    </lineage>
</organism>
<comment type="function">
    <text evidence="11">Component of the ubiquinol-cytochrome c oxidoreductase, a multisubunit transmembrane complex that is part of the mitochondrial electron transport chain which drives oxidative phosphorylation. The complex plays an important role in the uptake of multiple carbon sources present in different host niches.</text>
</comment>
<dbReference type="GO" id="GO:0005743">
    <property type="term" value="C:mitochondrial inner membrane"/>
    <property type="evidence" value="ECO:0007669"/>
    <property type="project" value="UniProtKB-SubCell"/>
</dbReference>
<evidence type="ECO:0000256" key="8">
    <source>
        <dbReference type="ARBA" id="ARBA00022989"/>
    </source>
</evidence>
<keyword evidence="4 11" id="KW-0679">Respiratory chain</keyword>
<dbReference type="InterPro" id="IPR036656">
    <property type="entry name" value="QCR9_sf"/>
</dbReference>
<comment type="similarity">
    <text evidence="2 11">Belongs to the UQCR10/QCR9 family.</text>
</comment>
<dbReference type="Gene3D" id="1.20.5.260">
    <property type="entry name" value="Cytochrome b-c1 complex subunit 9"/>
    <property type="match status" value="1"/>
</dbReference>
<dbReference type="EMBL" id="OX597839">
    <property type="protein sequence ID" value="CAI9741418.1"/>
    <property type="molecule type" value="Genomic_DNA"/>
</dbReference>
<evidence type="ECO:0000256" key="2">
    <source>
        <dbReference type="ARBA" id="ARBA00007856"/>
    </source>
</evidence>
<dbReference type="PANTHER" id="PTHR12980:SF0">
    <property type="entry name" value="CYTOCHROME B-C1 COMPLEX SUBUNIT 9"/>
    <property type="match status" value="1"/>
</dbReference>
<evidence type="ECO:0000256" key="1">
    <source>
        <dbReference type="ARBA" id="ARBA00004434"/>
    </source>
</evidence>
<dbReference type="Proteomes" id="UP001162480">
    <property type="component" value="Chromosome 26"/>
</dbReference>
<dbReference type="FunFam" id="1.20.5.260:FF:000001">
    <property type="entry name" value="Cytochrome b-c1 complex subunit 9"/>
    <property type="match status" value="1"/>
</dbReference>
<reference evidence="12" key="1">
    <citation type="submission" date="2023-08" db="EMBL/GenBank/DDBJ databases">
        <authorList>
            <person name="Alioto T."/>
            <person name="Alioto T."/>
            <person name="Gomez Garrido J."/>
        </authorList>
    </citation>
    <scope>NUCLEOTIDE SEQUENCE</scope>
</reference>
<dbReference type="PANTHER" id="PTHR12980">
    <property type="entry name" value="UBIQUINOL-CYTOCHROME C REDUCTASE COMPLEX, SUBUNIT X"/>
    <property type="match status" value="1"/>
</dbReference>
<dbReference type="GO" id="GO:0006122">
    <property type="term" value="P:mitochondrial electron transport, ubiquinol to cytochrome c"/>
    <property type="evidence" value="ECO:0007669"/>
    <property type="project" value="UniProtKB-UniRule"/>
</dbReference>
<dbReference type="AlphaFoldDB" id="A0AA36BWC5"/>
<keyword evidence="3 11" id="KW-0813">Transport</keyword>
<dbReference type="SUPFAM" id="SSF81514">
    <property type="entry name" value="Subunit X (non-heme 7 kDa protein) of cytochrome bc1 complex (Ubiquinol-cytochrome c reductase)"/>
    <property type="match status" value="1"/>
</dbReference>
<evidence type="ECO:0000256" key="10">
    <source>
        <dbReference type="ARBA" id="ARBA00023136"/>
    </source>
</evidence>
<comment type="subunit">
    <text evidence="11">Component of the ubiquinol-cytochrome c oxidoreductase (cytochrome b-c1 complex, complex III, CIII), a multisubunit enzyme composed of 3 respiratory subunits cytochrome b, cytochrome c1 and Rieske protein, 2 core protein subunits, and additional low-molecular weight protein subunits.</text>
</comment>
<evidence type="ECO:0000256" key="5">
    <source>
        <dbReference type="ARBA" id="ARBA00022692"/>
    </source>
</evidence>
<evidence type="ECO:0000256" key="9">
    <source>
        <dbReference type="ARBA" id="ARBA00023128"/>
    </source>
</evidence>
<evidence type="ECO:0000256" key="4">
    <source>
        <dbReference type="ARBA" id="ARBA00022660"/>
    </source>
</evidence>
<evidence type="ECO:0000256" key="11">
    <source>
        <dbReference type="RuleBase" id="RU368056"/>
    </source>
</evidence>
<keyword evidence="5" id="KW-0812">Transmembrane</keyword>
<evidence type="ECO:0000313" key="12">
    <source>
        <dbReference type="EMBL" id="CAI9741418.1"/>
    </source>
</evidence>
<keyword evidence="8" id="KW-1133">Transmembrane helix</keyword>
<keyword evidence="9 11" id="KW-0496">Mitochondrion</keyword>
<comment type="subcellular location">
    <subcellularLocation>
        <location evidence="1 11">Mitochondrion inner membrane</location>
        <topology evidence="1 11">Single-pass membrane protein</topology>
    </subcellularLocation>
</comment>
<evidence type="ECO:0000256" key="6">
    <source>
        <dbReference type="ARBA" id="ARBA00022792"/>
    </source>
</evidence>
<protein>
    <recommendedName>
        <fullName evidence="11">Complex III subunit 9</fullName>
    </recommendedName>
</protein>
<evidence type="ECO:0000256" key="7">
    <source>
        <dbReference type="ARBA" id="ARBA00022982"/>
    </source>
</evidence>
<keyword evidence="13" id="KW-1185">Reference proteome</keyword>
<gene>
    <name evidence="12" type="ORF">OCTVUL_1B027389</name>
</gene>
<evidence type="ECO:0000256" key="3">
    <source>
        <dbReference type="ARBA" id="ARBA00022448"/>
    </source>
</evidence>
<keyword evidence="7 11" id="KW-0249">Electron transport</keyword>
<sequence>MSLLNQVYNALFRRTSTFALTVICGAFLFERIVDEGGDYVFARMNQGKLWHQIKYKYMETQEDGDDE</sequence>
<accession>A0AA36BWC5</accession>